<dbReference type="EMBL" id="GL883077">
    <property type="protein sequence ID" value="EGF92029.1"/>
    <property type="molecule type" value="Genomic_DNA"/>
</dbReference>
<comment type="similarity">
    <text evidence="2 4">Belongs to the pyridoxal phosphate-binding protein YggS/PROSC family.</text>
</comment>
<dbReference type="InterPro" id="IPR011078">
    <property type="entry name" value="PyrdxlP_homeostasis"/>
</dbReference>
<evidence type="ECO:0000256" key="2">
    <source>
        <dbReference type="HAMAP-Rule" id="MF_02087"/>
    </source>
</evidence>
<evidence type="ECO:0000256" key="1">
    <source>
        <dbReference type="ARBA" id="ARBA00022898"/>
    </source>
</evidence>
<dbReference type="GO" id="GO:0030170">
    <property type="term" value="F:pyridoxal phosphate binding"/>
    <property type="evidence" value="ECO:0007669"/>
    <property type="project" value="UniProtKB-UniRule"/>
</dbReference>
<evidence type="ECO:0000259" key="5">
    <source>
        <dbReference type="Pfam" id="PF01168"/>
    </source>
</evidence>
<dbReference type="AlphaFoldDB" id="F4QK02"/>
<dbReference type="OrthoDB" id="9804072at2"/>
<comment type="cofactor">
    <cofactor evidence="3">
        <name>pyridoxal 5'-phosphate</name>
        <dbReference type="ChEBI" id="CHEBI:597326"/>
    </cofactor>
</comment>
<protein>
    <recommendedName>
        <fullName evidence="2">Pyridoxal phosphate homeostasis protein</fullName>
        <shortName evidence="2">PLP homeostasis protein</shortName>
    </recommendedName>
</protein>
<evidence type="ECO:0000256" key="4">
    <source>
        <dbReference type="RuleBase" id="RU004514"/>
    </source>
</evidence>
<organism evidence="6 7">
    <name type="scientific">Asticcacaulis biprosthecium C19</name>
    <dbReference type="NCBI Taxonomy" id="715226"/>
    <lineage>
        <taxon>Bacteria</taxon>
        <taxon>Pseudomonadati</taxon>
        <taxon>Pseudomonadota</taxon>
        <taxon>Alphaproteobacteria</taxon>
        <taxon>Caulobacterales</taxon>
        <taxon>Caulobacteraceae</taxon>
        <taxon>Asticcacaulis</taxon>
    </lineage>
</organism>
<dbReference type="Pfam" id="PF01168">
    <property type="entry name" value="Ala_racemase_N"/>
    <property type="match status" value="1"/>
</dbReference>
<proteinExistence type="inferred from homology"/>
<dbReference type="FunFam" id="3.20.20.10:FF:000018">
    <property type="entry name" value="Pyridoxal phosphate homeostasis protein"/>
    <property type="match status" value="1"/>
</dbReference>
<dbReference type="RefSeq" id="WP_006271199.1">
    <property type="nucleotide sequence ID" value="NZ_GL883077.1"/>
</dbReference>
<feature type="modified residue" description="N6-(pyridoxal phosphate)lysine" evidence="2 3">
    <location>
        <position position="42"/>
    </location>
</feature>
<dbReference type="STRING" id="715226.ABI_04600"/>
<dbReference type="SUPFAM" id="SSF51419">
    <property type="entry name" value="PLP-binding barrel"/>
    <property type="match status" value="1"/>
</dbReference>
<dbReference type="PANTHER" id="PTHR10146">
    <property type="entry name" value="PROLINE SYNTHETASE CO-TRANSCRIBED BACTERIAL HOMOLOG PROTEIN"/>
    <property type="match status" value="1"/>
</dbReference>
<dbReference type="NCBIfam" id="TIGR00044">
    <property type="entry name" value="YggS family pyridoxal phosphate-dependent enzyme"/>
    <property type="match status" value="1"/>
</dbReference>
<evidence type="ECO:0000256" key="3">
    <source>
        <dbReference type="PIRSR" id="PIRSR004848-1"/>
    </source>
</evidence>
<name>F4QK02_9CAUL</name>
<evidence type="ECO:0000313" key="6">
    <source>
        <dbReference type="EMBL" id="EGF92029.1"/>
    </source>
</evidence>
<sequence length="226" mass="24537">MSSMETLNDSSAAYLKLMDQMHKALAVAGRPAGSAFLTAVSKTQPWEVIAPVLKAGHRRFGENRVQEARDRWSPVRGDWPGLELRLIGPLQSNKAAEAVAFFDVIETVDRSKIARALADEIQKQGRRPVTYVQVNIGEEDQKAGVLPAEADAFIRACRDDCGLEVGGLMCIPPVEGPRGPYFGLLRKIAERNGVAHLSMGMSDDFETALAFGANEIRVGSAIFGAR</sequence>
<dbReference type="InterPro" id="IPR001608">
    <property type="entry name" value="Ala_racemase_N"/>
</dbReference>
<dbReference type="PANTHER" id="PTHR10146:SF14">
    <property type="entry name" value="PYRIDOXAL PHOSPHATE HOMEOSTASIS PROTEIN"/>
    <property type="match status" value="1"/>
</dbReference>
<dbReference type="eggNOG" id="COG0325">
    <property type="taxonomic scope" value="Bacteria"/>
</dbReference>
<dbReference type="Gene3D" id="3.20.20.10">
    <property type="entry name" value="Alanine racemase"/>
    <property type="match status" value="1"/>
</dbReference>
<dbReference type="CDD" id="cd00635">
    <property type="entry name" value="PLPDE_III_YBL036c_like"/>
    <property type="match status" value="1"/>
</dbReference>
<dbReference type="Proteomes" id="UP000006512">
    <property type="component" value="Unassembled WGS sequence"/>
</dbReference>
<feature type="domain" description="Alanine racemase N-terminal" evidence="5">
    <location>
        <begin position="47"/>
        <end position="225"/>
    </location>
</feature>
<gene>
    <name evidence="6" type="ORF">ABI_04600</name>
</gene>
<dbReference type="PIRSF" id="PIRSF004848">
    <property type="entry name" value="YBL036c_PLPDEIII"/>
    <property type="match status" value="1"/>
</dbReference>
<evidence type="ECO:0000313" key="7">
    <source>
        <dbReference type="Proteomes" id="UP000006512"/>
    </source>
</evidence>
<dbReference type="HOGENOM" id="CLU_059988_1_1_5"/>
<reference evidence="7" key="1">
    <citation type="submission" date="2011-03" db="EMBL/GenBank/DDBJ databases">
        <title>Draft genome sequence of Brevundimonas diminuta.</title>
        <authorList>
            <person name="Brown P.J.B."/>
            <person name="Buechlein A."/>
            <person name="Hemmerich C."/>
            <person name="Brun Y.V."/>
        </authorList>
    </citation>
    <scope>NUCLEOTIDE SEQUENCE [LARGE SCALE GENOMIC DNA]</scope>
    <source>
        <strain evidence="7">C19</strain>
    </source>
</reference>
<keyword evidence="7" id="KW-1185">Reference proteome</keyword>
<accession>F4QK02</accession>
<dbReference type="HAMAP" id="MF_02087">
    <property type="entry name" value="PLP_homeostasis"/>
    <property type="match status" value="1"/>
</dbReference>
<dbReference type="InterPro" id="IPR029066">
    <property type="entry name" value="PLP-binding_barrel"/>
</dbReference>
<keyword evidence="1 2" id="KW-0663">Pyridoxal phosphate</keyword>
<comment type="function">
    <text evidence="2">Pyridoxal 5'-phosphate (PLP)-binding protein, which is involved in PLP homeostasis.</text>
</comment>